<dbReference type="PROSITE" id="PS50889">
    <property type="entry name" value="S4"/>
    <property type="match status" value="1"/>
</dbReference>
<dbReference type="PROSITE" id="PS01129">
    <property type="entry name" value="PSI_RLU"/>
    <property type="match status" value="1"/>
</dbReference>
<reference evidence="7 8" key="1">
    <citation type="journal article" date="2011" name="Stand. Genomic Sci.">
        <title>Complete genome sequence of Desulfobulbus propionicus type strain (1pr3).</title>
        <authorList>
            <person name="Pagani I."/>
            <person name="Lapidus A."/>
            <person name="Nolan M."/>
            <person name="Lucas S."/>
            <person name="Hammon N."/>
            <person name="Deshpande S."/>
            <person name="Cheng J.F."/>
            <person name="Chertkov O."/>
            <person name="Davenport K."/>
            <person name="Tapia R."/>
            <person name="Han C."/>
            <person name="Goodwin L."/>
            <person name="Pitluck S."/>
            <person name="Liolios K."/>
            <person name="Mavromatis K."/>
            <person name="Ivanova N."/>
            <person name="Mikhailova N."/>
            <person name="Pati A."/>
            <person name="Chen A."/>
            <person name="Palaniappan K."/>
            <person name="Land M."/>
            <person name="Hauser L."/>
            <person name="Chang Y.J."/>
            <person name="Jeffries C.D."/>
            <person name="Detter J.C."/>
            <person name="Brambilla E."/>
            <person name="Kannan K.P."/>
            <person name="Djao O.D."/>
            <person name="Rohde M."/>
            <person name="Pukall R."/>
            <person name="Spring S."/>
            <person name="Goker M."/>
            <person name="Sikorski J."/>
            <person name="Woyke T."/>
            <person name="Bristow J."/>
            <person name="Eisen J.A."/>
            <person name="Markowitz V."/>
            <person name="Hugenholtz P."/>
            <person name="Kyrpides N.C."/>
            <person name="Klenk H.P."/>
        </authorList>
    </citation>
    <scope>NUCLEOTIDE SEQUENCE [LARGE SCALE GENOMIC DNA]</scope>
    <source>
        <strain evidence="8">ATCC 33891 / DSM 2032 / 1pr3</strain>
    </source>
</reference>
<dbReference type="Gene3D" id="3.30.2350.10">
    <property type="entry name" value="Pseudouridine synthase"/>
    <property type="match status" value="1"/>
</dbReference>
<dbReference type="SUPFAM" id="SSF55174">
    <property type="entry name" value="Alpha-L RNA-binding motif"/>
    <property type="match status" value="1"/>
</dbReference>
<dbReference type="Pfam" id="PF00849">
    <property type="entry name" value="PseudoU_synth_2"/>
    <property type="match status" value="1"/>
</dbReference>
<accession>A0A7U3YNG7</accession>
<dbReference type="InterPro" id="IPR002942">
    <property type="entry name" value="S4_RNA-bd"/>
</dbReference>
<dbReference type="PANTHER" id="PTHR21600">
    <property type="entry name" value="MITOCHONDRIAL RNA PSEUDOURIDINE SYNTHASE"/>
    <property type="match status" value="1"/>
</dbReference>
<evidence type="ECO:0000313" key="7">
    <source>
        <dbReference type="EMBL" id="ADW18617.1"/>
    </source>
</evidence>
<dbReference type="NCBIfam" id="TIGR00005">
    <property type="entry name" value="rluA_subfam"/>
    <property type="match status" value="1"/>
</dbReference>
<gene>
    <name evidence="7" type="ordered locus">Despr_2479</name>
</gene>
<evidence type="ECO:0000256" key="4">
    <source>
        <dbReference type="PROSITE-ProRule" id="PRU00182"/>
    </source>
</evidence>
<dbReference type="PANTHER" id="PTHR21600:SF44">
    <property type="entry name" value="RIBOSOMAL LARGE SUBUNIT PSEUDOURIDINE SYNTHASE D"/>
    <property type="match status" value="1"/>
</dbReference>
<evidence type="ECO:0000259" key="6">
    <source>
        <dbReference type="SMART" id="SM00363"/>
    </source>
</evidence>
<dbReference type="SMART" id="SM00363">
    <property type="entry name" value="S4"/>
    <property type="match status" value="1"/>
</dbReference>
<proteinExistence type="inferred from homology"/>
<keyword evidence="8" id="KW-1185">Reference proteome</keyword>
<dbReference type="InterPro" id="IPR050188">
    <property type="entry name" value="RluA_PseudoU_synthase"/>
</dbReference>
<comment type="function">
    <text evidence="5">Responsible for synthesis of pseudouridine from uracil.</text>
</comment>
<dbReference type="InterPro" id="IPR006225">
    <property type="entry name" value="PsdUridine_synth_RluC/D"/>
</dbReference>
<evidence type="ECO:0000256" key="5">
    <source>
        <dbReference type="RuleBase" id="RU362028"/>
    </source>
</evidence>
<evidence type="ECO:0000313" key="8">
    <source>
        <dbReference type="Proteomes" id="UP000006365"/>
    </source>
</evidence>
<dbReference type="KEGG" id="dpr:Despr_2479"/>
<dbReference type="GO" id="GO:0000455">
    <property type="term" value="P:enzyme-directed rRNA pseudouridine synthesis"/>
    <property type="evidence" value="ECO:0007669"/>
    <property type="project" value="TreeGrafter"/>
</dbReference>
<dbReference type="InterPro" id="IPR006145">
    <property type="entry name" value="PsdUridine_synth_RsuA/RluA"/>
</dbReference>
<comment type="similarity">
    <text evidence="1 5">Belongs to the pseudouridine synthase RluA family.</text>
</comment>
<keyword evidence="4" id="KW-0694">RNA-binding</keyword>
<dbReference type="AlphaFoldDB" id="A0A7U3YNG7"/>
<sequence length="302" mass="33555">MVTSGDQGQRLDHYLIRQLPEQSRSAIGKLIGAAHVLVNGQQVKAGYRLHQDEIITVSFPPTPSLDLAPEKIDFSILFEDEHLLVIGKPPGLVVHPACGHGGGTLVHGLLYHCQDLPALDAGRPGIVHRLDKDTSGVMLVAKSERSLRSLMADFKNRKIHKTYHALLLRSPREREGRLVAPIGRHPVDRKKMAIRPDQGKYAATHWRVLESFINGWCLVEIGIETGRTHQIRVHMASLRAPVAGDALYGGRVERGAPIKPPRQMLHASTLRFHHPLTNEEMCLTAPLWADMQDILNLVRTLG</sequence>
<dbReference type="CDD" id="cd02869">
    <property type="entry name" value="PseudoU_synth_RluA_like"/>
    <property type="match status" value="1"/>
</dbReference>
<dbReference type="EC" id="5.4.99.-" evidence="5"/>
<dbReference type="InterPro" id="IPR006224">
    <property type="entry name" value="PsdUridine_synth_RluA-like_CS"/>
</dbReference>
<dbReference type="Proteomes" id="UP000006365">
    <property type="component" value="Chromosome"/>
</dbReference>
<keyword evidence="2 5" id="KW-0413">Isomerase</keyword>
<dbReference type="InterPro" id="IPR020103">
    <property type="entry name" value="PsdUridine_synth_cat_dom_sf"/>
</dbReference>
<dbReference type="GO" id="GO:0120159">
    <property type="term" value="F:rRNA pseudouridine synthase activity"/>
    <property type="evidence" value="ECO:0007669"/>
    <property type="project" value="UniProtKB-ARBA"/>
</dbReference>
<dbReference type="SUPFAM" id="SSF55120">
    <property type="entry name" value="Pseudouridine synthase"/>
    <property type="match status" value="1"/>
</dbReference>
<dbReference type="InterPro" id="IPR036986">
    <property type="entry name" value="S4_RNA-bd_sf"/>
</dbReference>
<evidence type="ECO:0000256" key="3">
    <source>
        <dbReference type="PIRSR" id="PIRSR606225-1"/>
    </source>
</evidence>
<evidence type="ECO:0000256" key="1">
    <source>
        <dbReference type="ARBA" id="ARBA00010876"/>
    </source>
</evidence>
<evidence type="ECO:0000256" key="2">
    <source>
        <dbReference type="ARBA" id="ARBA00023235"/>
    </source>
</evidence>
<name>A0A7U3YNG7_DESPD</name>
<protein>
    <recommendedName>
        <fullName evidence="5">Pseudouridine synthase</fullName>
        <ecNumber evidence="5">5.4.99.-</ecNumber>
    </recommendedName>
</protein>
<feature type="domain" description="RNA-binding S4" evidence="6">
    <location>
        <begin position="9"/>
        <end position="68"/>
    </location>
</feature>
<dbReference type="GO" id="GO:0003723">
    <property type="term" value="F:RNA binding"/>
    <property type="evidence" value="ECO:0007669"/>
    <property type="project" value="UniProtKB-KW"/>
</dbReference>
<dbReference type="Pfam" id="PF01479">
    <property type="entry name" value="S4"/>
    <property type="match status" value="1"/>
</dbReference>
<dbReference type="Gene3D" id="3.10.290.10">
    <property type="entry name" value="RNA-binding S4 domain"/>
    <property type="match status" value="1"/>
</dbReference>
<organism evidence="7 8">
    <name type="scientific">Desulfobulbus propionicus (strain ATCC 33891 / DSM 2032 / VKM B-1956 / 1pr3)</name>
    <dbReference type="NCBI Taxonomy" id="577650"/>
    <lineage>
        <taxon>Bacteria</taxon>
        <taxon>Pseudomonadati</taxon>
        <taxon>Thermodesulfobacteriota</taxon>
        <taxon>Desulfobulbia</taxon>
        <taxon>Desulfobulbales</taxon>
        <taxon>Desulfobulbaceae</taxon>
        <taxon>Desulfobulbus</taxon>
    </lineage>
</organism>
<dbReference type="CDD" id="cd00165">
    <property type="entry name" value="S4"/>
    <property type="match status" value="1"/>
</dbReference>
<feature type="active site" evidence="3">
    <location>
        <position position="131"/>
    </location>
</feature>
<comment type="catalytic activity">
    <reaction evidence="5">
        <text>a uridine in RNA = a pseudouridine in RNA</text>
        <dbReference type="Rhea" id="RHEA:48348"/>
        <dbReference type="Rhea" id="RHEA-COMP:12068"/>
        <dbReference type="Rhea" id="RHEA-COMP:12069"/>
        <dbReference type="ChEBI" id="CHEBI:65314"/>
        <dbReference type="ChEBI" id="CHEBI:65315"/>
    </reaction>
</comment>
<dbReference type="EMBL" id="CP002364">
    <property type="protein sequence ID" value="ADW18617.1"/>
    <property type="molecule type" value="Genomic_DNA"/>
</dbReference>